<dbReference type="InterPro" id="IPR036388">
    <property type="entry name" value="WH-like_DNA-bd_sf"/>
</dbReference>
<reference evidence="1 2" key="1">
    <citation type="submission" date="2016-05" db="EMBL/GenBank/DDBJ databases">
        <title>Draft genome sequence of a porcine commensal Rothia nasimurium.</title>
        <authorList>
            <person name="Gaiser R.A."/>
            <person name="Van Baarlen P."/>
            <person name="Wells J.M."/>
        </authorList>
    </citation>
    <scope>NUCLEOTIDE SEQUENCE [LARGE SCALE GENOMIC DNA]</scope>
    <source>
        <strain evidence="1 2">PT-32</strain>
    </source>
</reference>
<dbReference type="Proteomes" id="UP000192359">
    <property type="component" value="Unassembled WGS sequence"/>
</dbReference>
<comment type="caution">
    <text evidence="1">The sequence shown here is derived from an EMBL/GenBank/DDBJ whole genome shotgun (WGS) entry which is preliminary data.</text>
</comment>
<dbReference type="AlphaFoldDB" id="A0A1Y1RPT5"/>
<evidence type="ECO:0000313" key="2">
    <source>
        <dbReference type="Proteomes" id="UP000192359"/>
    </source>
</evidence>
<keyword evidence="2" id="KW-1185">Reference proteome</keyword>
<evidence type="ECO:0000313" key="1">
    <source>
        <dbReference type="EMBL" id="ORC18933.1"/>
    </source>
</evidence>
<name>A0A1Y1RPT5_9MICC</name>
<proteinExistence type="predicted"/>
<dbReference type="EMBL" id="LXWF01000022">
    <property type="protein sequence ID" value="ORC18933.1"/>
    <property type="molecule type" value="Genomic_DNA"/>
</dbReference>
<gene>
    <name evidence="1" type="ORF">A7979_02770</name>
</gene>
<accession>A0A1Y1RPT5</accession>
<sequence length="48" mass="5377">MIRLAEDRILAEGISMQEACKIVATKLGVWWHTARQWAQAARPGRPGC</sequence>
<protein>
    <submittedName>
        <fullName evidence="1">Transposase</fullName>
    </submittedName>
</protein>
<dbReference type="Gene3D" id="1.10.10.10">
    <property type="entry name" value="Winged helix-like DNA-binding domain superfamily/Winged helix DNA-binding domain"/>
    <property type="match status" value="1"/>
</dbReference>
<organism evidence="1 2">
    <name type="scientific">Rothia nasimurium</name>
    <dbReference type="NCBI Taxonomy" id="85336"/>
    <lineage>
        <taxon>Bacteria</taxon>
        <taxon>Bacillati</taxon>
        <taxon>Actinomycetota</taxon>
        <taxon>Actinomycetes</taxon>
        <taxon>Micrococcales</taxon>
        <taxon>Micrococcaceae</taxon>
        <taxon>Rothia</taxon>
    </lineage>
</organism>